<dbReference type="RefSeq" id="WP_261919840.1">
    <property type="nucleotide sequence ID" value="NZ_CP022011.1"/>
</dbReference>
<organism evidence="1 2">
    <name type="scientific">Mergibacter septicus</name>
    <dbReference type="NCBI Taxonomy" id="221402"/>
    <lineage>
        <taxon>Bacteria</taxon>
        <taxon>Pseudomonadati</taxon>
        <taxon>Pseudomonadota</taxon>
        <taxon>Gammaproteobacteria</taxon>
        <taxon>Pasteurellales</taxon>
        <taxon>Pasteurellaceae</taxon>
        <taxon>Mergibacter</taxon>
    </lineage>
</organism>
<dbReference type="InterPro" id="IPR035069">
    <property type="entry name" value="TTHA1013/TTHA0281-like"/>
</dbReference>
<dbReference type="Pfam" id="PF05534">
    <property type="entry name" value="HicB"/>
    <property type="match status" value="1"/>
</dbReference>
<sequence length="116" mass="13317">MTFLKYKGYVGTIEADLENNVLFGKLAYLRDLITYEAETLPELEKEFRTSVDMYLQDCEELGRTPDKPFKGVFNVRISEELHRNAVLAVGELSLNAFVSEAIKEKVERSQLIHKTT</sequence>
<gene>
    <name evidence="1" type="ORF">CEP48_00920</name>
</gene>
<dbReference type="AlphaFoldDB" id="A0A8D4LJF1"/>
<dbReference type="EMBL" id="CP022011">
    <property type="protein sequence ID" value="QDJ14077.1"/>
    <property type="molecule type" value="Genomic_DNA"/>
</dbReference>
<keyword evidence="2" id="KW-1185">Reference proteome</keyword>
<dbReference type="SUPFAM" id="SSF143100">
    <property type="entry name" value="TTHA1013/TTHA0281-like"/>
    <property type="match status" value="1"/>
</dbReference>
<protein>
    <submittedName>
        <fullName evidence="1">Toxin-antitoxin system HicB family antitoxin</fullName>
    </submittedName>
</protein>
<reference evidence="1" key="1">
    <citation type="submission" date="2017-06" db="EMBL/GenBank/DDBJ databases">
        <title>Genome sequencing of pathogenic and non-pathogenic strains within Bisgaard taxon 40.</title>
        <authorList>
            <person name="Ladner J.T."/>
            <person name="Lovett S.P."/>
            <person name="Koroleva G."/>
            <person name="Lorch J.M."/>
        </authorList>
    </citation>
    <scope>NUCLEOTIDE SEQUENCE</scope>
    <source>
        <strain evidence="1">27576-1-I1</strain>
    </source>
</reference>
<name>A0A8D4LJF1_9PAST</name>
<evidence type="ECO:0000313" key="1">
    <source>
        <dbReference type="EMBL" id="QDJ14077.1"/>
    </source>
</evidence>
<accession>A0A8D4LJF1</accession>
<evidence type="ECO:0000313" key="2">
    <source>
        <dbReference type="Proteomes" id="UP000955338"/>
    </source>
</evidence>
<dbReference type="Proteomes" id="UP000955338">
    <property type="component" value="Chromosome"/>
</dbReference>
<dbReference type="InterPro" id="IPR008651">
    <property type="entry name" value="Uncharacterised_HicB"/>
</dbReference>
<proteinExistence type="predicted"/>